<accession>A0ABP2CAI4</accession>
<comment type="caution">
    <text evidence="3">The sequence shown here is derived from an EMBL/GenBank/DDBJ whole genome shotgun (WGS) entry which is preliminary data.</text>
</comment>
<name>A0ABP2CAI4_9FIRM</name>
<sequence length="541" mass="62604">MLKQIICDKFVQKEIILDDGLNAVVGDDIASNSIGKSTLLMIIDFLFGGEDYIKKNHDAIDHLGHHEFKFLFEFADEKLYFIRTTNEYKFIAVCNDRYEIQKRIKVEEYTNLLQEKYKCRLEDLTFRNIVGRYFRIYGKENLNERKPIQYFEKEAAANSIIVLLKLFDKFKIIKEFEEQIEKLTDERAILIEAAKKDLIPRVTKTIFNKNEKRIVELNQQLEALKTEIISASADIEALISKEVLSLRKEKSTLITKVNVLKNRLIRTQTNLKNKNINIQPELKQLLNYFPSFNVEQVEKVDSFHESITKILKEELLWAEKEVKAEILEIEKQILILDDTINSKLTIQNAPKFAIDKIIELAAQINQLGDENGYFTKKENLDDSIKSATENLDILKEKVLDEMCSQINIKMHEINKQIYIDGRRAPTLNIHGNKYTFNTYGDTGTGTAFANLVTFDLALLDLTCLPAIAHDLPLLKNIENLALENIVDIYSKSRKQVFIAIDKLSSYSKDTAQLIESCKVLQLSKDKLLFTKNWKQDNQTNA</sequence>
<evidence type="ECO:0000259" key="2">
    <source>
        <dbReference type="Pfam" id="PF10088"/>
    </source>
</evidence>
<dbReference type="RefSeq" id="WP_075754124.1">
    <property type="nucleotide sequence ID" value="NZ_CP146991.1"/>
</dbReference>
<dbReference type="Pfam" id="PF10088">
    <property type="entry name" value="DUF2326"/>
    <property type="match status" value="1"/>
</dbReference>
<keyword evidence="4" id="KW-1185">Reference proteome</keyword>
<evidence type="ECO:0000313" key="4">
    <source>
        <dbReference type="Proteomes" id="UP000245702"/>
    </source>
</evidence>
<dbReference type="Gene3D" id="3.40.50.300">
    <property type="entry name" value="P-loop containing nucleotide triphosphate hydrolases"/>
    <property type="match status" value="1"/>
</dbReference>
<evidence type="ECO:0000313" key="3">
    <source>
        <dbReference type="EMBL" id="CVK21336.1"/>
    </source>
</evidence>
<dbReference type="Proteomes" id="UP000245702">
    <property type="component" value="Unassembled WGS sequence"/>
</dbReference>
<reference evidence="3 4" key="1">
    <citation type="submission" date="2016-01" db="EMBL/GenBank/DDBJ databases">
        <authorList>
            <person name="Brown R."/>
        </authorList>
    </citation>
    <scope>NUCLEOTIDE SEQUENCE [LARGE SCALE GENOMIC DNA]</scope>
    <source>
        <strain evidence="3">Sporomusa sphaeroides DSM 2875</strain>
    </source>
</reference>
<dbReference type="InterPro" id="IPR027417">
    <property type="entry name" value="P-loop_NTPase"/>
</dbReference>
<feature type="domain" description="DUF2326" evidence="2">
    <location>
        <begin position="415"/>
        <end position="524"/>
    </location>
</feature>
<keyword evidence="1" id="KW-0175">Coiled coil</keyword>
<feature type="coiled-coil region" evidence="1">
    <location>
        <begin position="173"/>
        <end position="241"/>
    </location>
</feature>
<dbReference type="EMBL" id="FCOW01000032">
    <property type="protein sequence ID" value="CVK21336.1"/>
    <property type="molecule type" value="Genomic_DNA"/>
</dbReference>
<protein>
    <recommendedName>
        <fullName evidence="2">DUF2326 domain-containing protein</fullName>
    </recommendedName>
</protein>
<proteinExistence type="predicted"/>
<evidence type="ECO:0000256" key="1">
    <source>
        <dbReference type="SAM" id="Coils"/>
    </source>
</evidence>
<dbReference type="InterPro" id="IPR018760">
    <property type="entry name" value="DUF2326"/>
</dbReference>
<gene>
    <name evidence="3" type="ORF">SSPH_04023</name>
</gene>
<organism evidence="3 4">
    <name type="scientific">Sporomusa sphaeroides DSM 2875</name>
    <dbReference type="NCBI Taxonomy" id="1337886"/>
    <lineage>
        <taxon>Bacteria</taxon>
        <taxon>Bacillati</taxon>
        <taxon>Bacillota</taxon>
        <taxon>Negativicutes</taxon>
        <taxon>Selenomonadales</taxon>
        <taxon>Sporomusaceae</taxon>
        <taxon>Sporomusa</taxon>
    </lineage>
</organism>